<reference evidence="2 3" key="1">
    <citation type="submission" date="2018-06" db="EMBL/GenBank/DDBJ databases">
        <title>Comparative genomics reveals the genomic features of Rhizophagus irregularis, R. cerebriforme, R. diaphanum and Gigaspora rosea, and their symbiotic lifestyle signature.</title>
        <authorList>
            <person name="Morin E."/>
            <person name="San Clemente H."/>
            <person name="Chen E.C.H."/>
            <person name="De La Providencia I."/>
            <person name="Hainaut M."/>
            <person name="Kuo A."/>
            <person name="Kohler A."/>
            <person name="Murat C."/>
            <person name="Tang N."/>
            <person name="Roy S."/>
            <person name="Loubradou J."/>
            <person name="Henrissat B."/>
            <person name="Grigoriev I.V."/>
            <person name="Corradi N."/>
            <person name="Roux C."/>
            <person name="Martin F.M."/>
        </authorList>
    </citation>
    <scope>NUCLEOTIDE SEQUENCE [LARGE SCALE GENOMIC DNA]</scope>
    <source>
        <strain evidence="2 3">DAOM 227022</strain>
    </source>
</reference>
<dbReference type="Gene3D" id="3.30.420.10">
    <property type="entry name" value="Ribonuclease H-like superfamily/Ribonuclease H"/>
    <property type="match status" value="1"/>
</dbReference>
<dbReference type="GO" id="GO:0003676">
    <property type="term" value="F:nucleic acid binding"/>
    <property type="evidence" value="ECO:0007669"/>
    <property type="project" value="InterPro"/>
</dbReference>
<comment type="caution">
    <text evidence="2">The sequence shown here is derived from an EMBL/GenBank/DDBJ whole genome shotgun (WGS) entry which is preliminary data.</text>
</comment>
<evidence type="ECO:0000256" key="1">
    <source>
        <dbReference type="SAM" id="MobiDB-lite"/>
    </source>
</evidence>
<name>A0A397TBQ4_9GLOM</name>
<feature type="region of interest" description="Disordered" evidence="1">
    <location>
        <begin position="41"/>
        <end position="63"/>
    </location>
</feature>
<dbReference type="Proteomes" id="UP000265703">
    <property type="component" value="Unassembled WGS sequence"/>
</dbReference>
<evidence type="ECO:0000313" key="3">
    <source>
        <dbReference type="Proteomes" id="UP000265703"/>
    </source>
</evidence>
<dbReference type="OrthoDB" id="2447560at2759"/>
<dbReference type="EMBL" id="QKYT01000127">
    <property type="protein sequence ID" value="RIA92411.1"/>
    <property type="molecule type" value="Genomic_DNA"/>
</dbReference>
<accession>A0A397TBQ4</accession>
<dbReference type="AlphaFoldDB" id="A0A397TBQ4"/>
<protein>
    <submittedName>
        <fullName evidence="2">Uncharacterized protein</fullName>
    </submittedName>
</protein>
<dbReference type="InterPro" id="IPR036397">
    <property type="entry name" value="RNaseH_sf"/>
</dbReference>
<proteinExistence type="predicted"/>
<organism evidence="2 3">
    <name type="scientific">Glomus cerebriforme</name>
    <dbReference type="NCBI Taxonomy" id="658196"/>
    <lineage>
        <taxon>Eukaryota</taxon>
        <taxon>Fungi</taxon>
        <taxon>Fungi incertae sedis</taxon>
        <taxon>Mucoromycota</taxon>
        <taxon>Glomeromycotina</taxon>
        <taxon>Glomeromycetes</taxon>
        <taxon>Glomerales</taxon>
        <taxon>Glomeraceae</taxon>
        <taxon>Glomus</taxon>
    </lineage>
</organism>
<keyword evidence="3" id="KW-1185">Reference proteome</keyword>
<evidence type="ECO:0000313" key="2">
    <source>
        <dbReference type="EMBL" id="RIA92411.1"/>
    </source>
</evidence>
<sequence>MLIHIEYFILVIRVAKGIVHARDLRKSKCVEEHSHEIYAREEDEDEDELSYEANKTNRTDETDRANGMKSMKLMELMATIYTNSQCALDTLQNTKDSLISYSLDRRTIRDTYSLLKFYNYNLLVDIWYFINQKHLDIRFIKIKGHLGNAGNDTADSLTKLDINSELSIDTHSSYYRAHVLYSLVWNGDTPIDFNSHSFLKILHNVSIDAEWASLYYNQDLYDSTYPFAKWFFI</sequence>
<gene>
    <name evidence="2" type="ORF">C1645_820763</name>
</gene>
<feature type="compositionally biased region" description="Acidic residues" evidence="1">
    <location>
        <begin position="41"/>
        <end position="50"/>
    </location>
</feature>
<dbReference type="InterPro" id="IPR012337">
    <property type="entry name" value="RNaseH-like_sf"/>
</dbReference>
<dbReference type="SUPFAM" id="SSF53098">
    <property type="entry name" value="Ribonuclease H-like"/>
    <property type="match status" value="1"/>
</dbReference>